<evidence type="ECO:0000256" key="1">
    <source>
        <dbReference type="SAM" id="MobiDB-lite"/>
    </source>
</evidence>
<proteinExistence type="predicted"/>
<dbReference type="GO" id="GO:0020037">
    <property type="term" value="F:heme binding"/>
    <property type="evidence" value="ECO:0007669"/>
    <property type="project" value="InterPro"/>
</dbReference>
<dbReference type="AlphaFoldDB" id="A0A1I8B2F9"/>
<dbReference type="InterPro" id="IPR044399">
    <property type="entry name" value="Mb-like_M"/>
</dbReference>
<feature type="region of interest" description="Disordered" evidence="1">
    <location>
        <begin position="153"/>
        <end position="173"/>
    </location>
</feature>
<dbReference type="GO" id="GO:0019825">
    <property type="term" value="F:oxygen binding"/>
    <property type="evidence" value="ECO:0007669"/>
    <property type="project" value="InterPro"/>
</dbReference>
<dbReference type="InterPro" id="IPR012292">
    <property type="entry name" value="Globin/Proto"/>
</dbReference>
<dbReference type="Gene3D" id="1.10.490.10">
    <property type="entry name" value="Globins"/>
    <property type="match status" value="1"/>
</dbReference>
<evidence type="ECO:0000313" key="2">
    <source>
        <dbReference type="Proteomes" id="UP000095281"/>
    </source>
</evidence>
<sequence length="311" mass="35624">MDYSLSHSLSPTLRVPLTRKRQSFTVYEMITNNERKQQKQLFNNWHSSENNNNSIIGQSIKDVMKELTRPTVQFCFGNNLENSNNHLPLNNNTNSMPSLIKALAQAEKTIMAHNYYLQQTKQKQYYSYSNNRSPSVSGNFSIGLTTTTNKGRRLSERLINENNNNNENKGRLERSNSVLASRNGNINLNFLPELTPQQGIERELRLIGARHVPSFEYFDLNVTKLEQLGEALAEQFFKLDGIRQSKETTKVWRTLIAHIIDHIRDGYETELRLKRRKRTTNALLTGNCGDVGGGPPNVVMALAPFESKFFK</sequence>
<protein>
    <submittedName>
        <fullName evidence="3">GLOBIN domain-containing protein</fullName>
    </submittedName>
</protein>
<keyword evidence="2" id="KW-1185">Reference proteome</keyword>
<accession>A0A1I8B2F9</accession>
<dbReference type="CDD" id="cd01040">
    <property type="entry name" value="Mb-like"/>
    <property type="match status" value="1"/>
</dbReference>
<evidence type="ECO:0000313" key="3">
    <source>
        <dbReference type="WBParaSite" id="MhA1_Contig1256.frz3.gene11"/>
    </source>
</evidence>
<dbReference type="Proteomes" id="UP000095281">
    <property type="component" value="Unplaced"/>
</dbReference>
<organism evidence="2 3">
    <name type="scientific">Meloidogyne hapla</name>
    <name type="common">Root-knot nematode worm</name>
    <dbReference type="NCBI Taxonomy" id="6305"/>
    <lineage>
        <taxon>Eukaryota</taxon>
        <taxon>Metazoa</taxon>
        <taxon>Ecdysozoa</taxon>
        <taxon>Nematoda</taxon>
        <taxon>Chromadorea</taxon>
        <taxon>Rhabditida</taxon>
        <taxon>Tylenchina</taxon>
        <taxon>Tylenchomorpha</taxon>
        <taxon>Tylenchoidea</taxon>
        <taxon>Meloidogynidae</taxon>
        <taxon>Meloidogyninae</taxon>
        <taxon>Meloidogyne</taxon>
    </lineage>
</organism>
<reference evidence="3" key="1">
    <citation type="submission" date="2016-11" db="UniProtKB">
        <authorList>
            <consortium name="WormBaseParasite"/>
        </authorList>
    </citation>
    <scope>IDENTIFICATION</scope>
</reference>
<name>A0A1I8B2F9_MELHA</name>
<dbReference type="WBParaSite" id="MhA1_Contig1256.frz3.gene11">
    <property type="protein sequence ID" value="MhA1_Contig1256.frz3.gene11"/>
    <property type="gene ID" value="MhA1_Contig1256.frz3.gene11"/>
</dbReference>